<reference evidence="2" key="1">
    <citation type="submission" date="2020-01" db="EMBL/GenBank/DDBJ databases">
        <authorList>
            <person name="Rat A."/>
        </authorList>
    </citation>
    <scope>NUCLEOTIDE SEQUENCE</scope>
    <source>
        <strain evidence="2">LMG 31228</strain>
    </source>
</reference>
<gene>
    <name evidence="2" type="ORF">GXW74_25405</name>
</gene>
<dbReference type="GO" id="GO:0043565">
    <property type="term" value="F:sequence-specific DNA binding"/>
    <property type="evidence" value="ECO:0007669"/>
    <property type="project" value="InterPro"/>
</dbReference>
<protein>
    <submittedName>
        <fullName evidence="2">Transposase</fullName>
    </submittedName>
</protein>
<name>A0A9X9XJF3_9PROT</name>
<dbReference type="Gene3D" id="1.10.10.10">
    <property type="entry name" value="Winged helix-like DNA-binding domain superfamily/Winged helix DNA-binding domain"/>
    <property type="match status" value="1"/>
</dbReference>
<evidence type="ECO:0000313" key="2">
    <source>
        <dbReference type="EMBL" id="MBR0683839.1"/>
    </source>
</evidence>
<dbReference type="AlphaFoldDB" id="A0A9X9XJF3"/>
<accession>A0A9X9XJF3</accession>
<comment type="similarity">
    <text evidence="1">Belongs to the transposase 8 family.</text>
</comment>
<dbReference type="Proteomes" id="UP001138709">
    <property type="component" value="Unassembled WGS sequence"/>
</dbReference>
<evidence type="ECO:0000313" key="3">
    <source>
        <dbReference type="Proteomes" id="UP001138709"/>
    </source>
</evidence>
<organism evidence="2 3">
    <name type="scientific">Neoroseomonas eburnea</name>
    <dbReference type="NCBI Taxonomy" id="1346889"/>
    <lineage>
        <taxon>Bacteria</taxon>
        <taxon>Pseudomonadati</taxon>
        <taxon>Pseudomonadota</taxon>
        <taxon>Alphaproteobacteria</taxon>
        <taxon>Acetobacterales</taxon>
        <taxon>Acetobacteraceae</taxon>
        <taxon>Neoroseomonas</taxon>
    </lineage>
</organism>
<dbReference type="EMBL" id="JAAEDL010000043">
    <property type="protein sequence ID" value="MBR0683839.1"/>
    <property type="molecule type" value="Genomic_DNA"/>
</dbReference>
<comment type="caution">
    <text evidence="2">The sequence shown here is derived from an EMBL/GenBank/DDBJ whole genome shotgun (WGS) entry which is preliminary data.</text>
</comment>
<dbReference type="PANTHER" id="PTHR37936:SF3">
    <property type="entry name" value="TRANSPOSASE INSC FOR INSERTION ELEMENT IS2A-RELATED"/>
    <property type="match status" value="1"/>
</dbReference>
<reference evidence="2" key="2">
    <citation type="journal article" date="2021" name="Syst. Appl. Microbiol.">
        <title>Roseomonas hellenica sp. nov., isolated from roots of wild-growing Alkanna tinctoria.</title>
        <authorList>
            <person name="Rat A."/>
            <person name="Naranjo H.D."/>
            <person name="Lebbe L."/>
            <person name="Cnockaert M."/>
            <person name="Krigas N."/>
            <person name="Grigoriadou K."/>
            <person name="Maloupa E."/>
            <person name="Willems A."/>
        </authorList>
    </citation>
    <scope>NUCLEOTIDE SEQUENCE</scope>
    <source>
        <strain evidence="2">LMG 31228</strain>
    </source>
</reference>
<dbReference type="InterPro" id="IPR002514">
    <property type="entry name" value="Transposase_8"/>
</dbReference>
<dbReference type="GO" id="GO:0006313">
    <property type="term" value="P:DNA transposition"/>
    <property type="evidence" value="ECO:0007669"/>
    <property type="project" value="InterPro"/>
</dbReference>
<dbReference type="RefSeq" id="WP_211849401.1">
    <property type="nucleotide sequence ID" value="NZ_JAAEDL010000043.1"/>
</dbReference>
<dbReference type="Pfam" id="PF01527">
    <property type="entry name" value="HTH_Tnp_1"/>
    <property type="match status" value="1"/>
</dbReference>
<dbReference type="SUPFAM" id="SSF48295">
    <property type="entry name" value="TrpR-like"/>
    <property type="match status" value="1"/>
</dbReference>
<dbReference type="InterPro" id="IPR036388">
    <property type="entry name" value="WH-like_DNA-bd_sf"/>
</dbReference>
<dbReference type="GO" id="GO:0004803">
    <property type="term" value="F:transposase activity"/>
    <property type="evidence" value="ECO:0007669"/>
    <property type="project" value="InterPro"/>
</dbReference>
<evidence type="ECO:0000256" key="1">
    <source>
        <dbReference type="ARBA" id="ARBA00009964"/>
    </source>
</evidence>
<dbReference type="NCBIfam" id="NF047595">
    <property type="entry name" value="IS66_ISRel24_TnpA"/>
    <property type="match status" value="1"/>
</dbReference>
<proteinExistence type="inferred from homology"/>
<dbReference type="InterPro" id="IPR010921">
    <property type="entry name" value="Trp_repressor/repl_initiator"/>
</dbReference>
<sequence>MDSVNDDASGVGYRRIEVLTGPGRRRRWSDDDKARIIAETAQPGAVVTEVARRWQVSPQQVFDWRRQARKALAAATAPAEPAFVPIVAETPPPSSPEPVAAPARATPAIEIKLAGAVLRVAPGTDGELLTTVLRAIRASAA</sequence>
<keyword evidence="3" id="KW-1185">Reference proteome</keyword>
<dbReference type="PANTHER" id="PTHR37936">
    <property type="entry name" value="TRANSPOSASE INSC FOR INSERTION ELEMENT IS2A-RELATED"/>
    <property type="match status" value="1"/>
</dbReference>